<evidence type="ECO:0000256" key="1">
    <source>
        <dbReference type="SAM" id="Phobius"/>
    </source>
</evidence>
<feature type="transmembrane region" description="Helical" evidence="1">
    <location>
        <begin position="139"/>
        <end position="159"/>
    </location>
</feature>
<dbReference type="PANTHER" id="PTHR23028:SF53">
    <property type="entry name" value="ACYL_TRANSF_3 DOMAIN-CONTAINING PROTEIN"/>
    <property type="match status" value="1"/>
</dbReference>
<keyword evidence="5" id="KW-1185">Reference proteome</keyword>
<feature type="transmembrane region" description="Helical" evidence="1">
    <location>
        <begin position="7"/>
        <end position="25"/>
    </location>
</feature>
<dbReference type="PANTHER" id="PTHR23028">
    <property type="entry name" value="ACETYLTRANSFERASE"/>
    <property type="match status" value="1"/>
</dbReference>
<proteinExistence type="predicted"/>
<dbReference type="Proteomes" id="UP001163726">
    <property type="component" value="Chromosome"/>
</dbReference>
<dbReference type="Pfam" id="PF19040">
    <property type="entry name" value="SGNH"/>
    <property type="match status" value="1"/>
</dbReference>
<evidence type="ECO:0000259" key="2">
    <source>
        <dbReference type="Pfam" id="PF01757"/>
    </source>
</evidence>
<dbReference type="Pfam" id="PF01757">
    <property type="entry name" value="Acyl_transf_3"/>
    <property type="match status" value="1"/>
</dbReference>
<dbReference type="RefSeq" id="WP_268073708.1">
    <property type="nucleotide sequence ID" value="NZ_CP109965.1"/>
</dbReference>
<feature type="transmembrane region" description="Helical" evidence="1">
    <location>
        <begin position="166"/>
        <end position="183"/>
    </location>
</feature>
<feature type="transmembrane region" description="Helical" evidence="1">
    <location>
        <begin position="219"/>
        <end position="241"/>
    </location>
</feature>
<feature type="domain" description="Acyltransferase 3" evidence="2">
    <location>
        <begin position="6"/>
        <end position="330"/>
    </location>
</feature>
<accession>A0ABY7AIN2</accession>
<gene>
    <name evidence="4" type="ORF">OLW01_09815</name>
</gene>
<dbReference type="EMBL" id="CP109965">
    <property type="protein sequence ID" value="WAJ69470.1"/>
    <property type="molecule type" value="Genomic_DNA"/>
</dbReference>
<dbReference type="InterPro" id="IPR002656">
    <property type="entry name" value="Acyl_transf_3_dom"/>
</dbReference>
<dbReference type="InterPro" id="IPR043968">
    <property type="entry name" value="SGNH"/>
</dbReference>
<protein>
    <submittedName>
        <fullName evidence="4">Acyltransferase</fullName>
    </submittedName>
</protein>
<feature type="transmembrane region" description="Helical" evidence="1">
    <location>
        <begin position="354"/>
        <end position="372"/>
    </location>
</feature>
<keyword evidence="4" id="KW-0808">Transferase</keyword>
<evidence type="ECO:0000313" key="4">
    <source>
        <dbReference type="EMBL" id="WAJ69470.1"/>
    </source>
</evidence>
<evidence type="ECO:0000313" key="5">
    <source>
        <dbReference type="Proteomes" id="UP001163726"/>
    </source>
</evidence>
<feature type="transmembrane region" description="Helical" evidence="1">
    <location>
        <begin position="74"/>
        <end position="97"/>
    </location>
</feature>
<dbReference type="InterPro" id="IPR050879">
    <property type="entry name" value="Acyltransferase_3"/>
</dbReference>
<keyword evidence="1" id="KW-1133">Transmembrane helix</keyword>
<evidence type="ECO:0000259" key="3">
    <source>
        <dbReference type="Pfam" id="PF19040"/>
    </source>
</evidence>
<keyword evidence="1" id="KW-0472">Membrane</keyword>
<keyword evidence="4" id="KW-0012">Acyltransferase</keyword>
<feature type="transmembrane region" description="Helical" evidence="1">
    <location>
        <begin position="315"/>
        <end position="333"/>
    </location>
</feature>
<dbReference type="GO" id="GO:0016746">
    <property type="term" value="F:acyltransferase activity"/>
    <property type="evidence" value="ECO:0007669"/>
    <property type="project" value="UniProtKB-KW"/>
</dbReference>
<keyword evidence="1" id="KW-0812">Transmembrane</keyword>
<reference evidence="4" key="1">
    <citation type="submission" date="2022-10" db="EMBL/GenBank/DDBJ databases">
        <title>Catenovulum adriacola sp. nov. isolated in the Harbour of Susak.</title>
        <authorList>
            <person name="Schoch T."/>
            <person name="Reich S.J."/>
            <person name="Stoeferle S."/>
            <person name="Flaiz M."/>
            <person name="Kazda M."/>
            <person name="Riedel C.U."/>
            <person name="Duerre P."/>
        </authorList>
    </citation>
    <scope>NUCLEOTIDE SEQUENCE</scope>
    <source>
        <strain evidence="4">TS8</strain>
    </source>
</reference>
<feature type="transmembrane region" description="Helical" evidence="1">
    <location>
        <begin position="247"/>
        <end position="269"/>
    </location>
</feature>
<organism evidence="4 5">
    <name type="scientific">Catenovulum adriaticum</name>
    <dbReference type="NCBI Taxonomy" id="2984846"/>
    <lineage>
        <taxon>Bacteria</taxon>
        <taxon>Pseudomonadati</taxon>
        <taxon>Pseudomonadota</taxon>
        <taxon>Gammaproteobacteria</taxon>
        <taxon>Alteromonadales</taxon>
        <taxon>Alteromonadaceae</taxon>
        <taxon>Catenovulum</taxon>
    </lineage>
</organism>
<name>A0ABY7AIN2_9ALTE</name>
<feature type="domain" description="SGNH" evidence="3">
    <location>
        <begin position="407"/>
        <end position="642"/>
    </location>
</feature>
<sequence length="659" mass="75128">MNKHIKGIDGLRALAVIAVILYHLSSNFLPGGFTGVDVFFVISGYVVASSLYNRKPSSTNEYFWDFYSRRFFRIYPALLFCLVTCCIVVVLFIPQFFVSRMINETALYAFFGVSNFSLAFNNDSYFSPSTDFNPFVHTWSLGVEEQFYLIYPFVMYFWLKQKYKNAIYFLFAASFIATIYYSLTHTNYAYYLLTSRLWELAAGAILLKWHVSLTGKNNLIKVSSSASLYLGFLFILCGTIFSNKGQFPFPWALLPVVGTGLVINALVLGKPHNLISSLLASTSLQHLGKLSYSLYLWHWPIFSFFRWSYGLQSMLEMFLAITITYILSLISFYGVEKTFQKIGRTKKINSQIKVFASLATIFLTTAVTYKGLSTQGWNSLSVTTNETVWSPYTSIRTTKDSPLILSDRTLYVLGDSHAGAYSKMLRQLANDTGINIKLMSKGGCGVANLREPVLLPGNPCLNKLEKWIEEIKSTAKPDDIIFLASLKTYRFVNQNSIFPANIEEKLANQFNDKAIADRKLALNESLTIIQSLRQITPYIIIDAPKPIYNYIAFRCADWYTQDNPICGAGYEFDREFMEKYRQTTTSSLETIKQQYPNVSVWDPLPALCSTTKCSLFKNNKPLYFDSDHLSGYGNQVIYPSFKQHFENYLKNFDMSATSR</sequence>